<comment type="caution">
    <text evidence="1">The sequence shown here is derived from an EMBL/GenBank/DDBJ whole genome shotgun (WGS) entry which is preliminary data.</text>
</comment>
<dbReference type="EMBL" id="JATM01000007">
    <property type="protein sequence ID" value="OOL17011.1"/>
    <property type="molecule type" value="Genomic_DNA"/>
</dbReference>
<dbReference type="Proteomes" id="UP000200980">
    <property type="component" value="Unassembled WGS sequence"/>
</dbReference>
<keyword evidence="2" id="KW-1185">Reference proteome</keyword>
<dbReference type="RefSeq" id="WP_077397232.1">
    <property type="nucleotide sequence ID" value="NZ_JATM01000007.1"/>
</dbReference>
<reference evidence="1 2" key="1">
    <citation type="journal article" date="2016" name="PLoS ONE">
        <title>Whole-Genome Sequence Analysis of Bombella intestini LMG 28161T, a Novel Acetic Acid Bacterium Isolated from the Crop of a Red-Tailed Bumble Bee, Bombus lapidarius.</title>
        <authorList>
            <person name="Li L."/>
            <person name="Illeghems K."/>
            <person name="Van Kerrebroeck S."/>
            <person name="Borremans W."/>
            <person name="Cleenwerck I."/>
            <person name="Smagghe G."/>
            <person name="De Vuyst L."/>
            <person name="Vandamme P."/>
        </authorList>
    </citation>
    <scope>NUCLEOTIDE SEQUENCE [LARGE SCALE GENOMIC DNA]</scope>
    <source>
        <strain evidence="1 2">R-52487</strain>
    </source>
</reference>
<evidence type="ECO:0000313" key="2">
    <source>
        <dbReference type="Proteomes" id="UP000200980"/>
    </source>
</evidence>
<organism evidence="1 2">
    <name type="scientific">Bombella intestini</name>
    <dbReference type="NCBI Taxonomy" id="1539051"/>
    <lineage>
        <taxon>Bacteria</taxon>
        <taxon>Pseudomonadati</taxon>
        <taxon>Pseudomonadota</taxon>
        <taxon>Alphaproteobacteria</taxon>
        <taxon>Acetobacterales</taxon>
        <taxon>Acetobacteraceae</taxon>
        <taxon>Bombella</taxon>
    </lineage>
</organism>
<protein>
    <submittedName>
        <fullName evidence="1">Uncharacterized protein</fullName>
    </submittedName>
</protein>
<proteinExistence type="predicted"/>
<sequence>MIEDFLESLYNLSGRYGGFHLDVSDEIGGGIHSKKDFLSLWYFISERIHHLDLGFSLRNESLRERIFKIDEILDDVRSFFISLNHLIFNILDFLNGVEERSDFHDDVSSVGEGFLGFYKGHLLSENSVSGEENLIINYIEECKKYFLSLSEIPLLNKKILLGIDCSYFRDNYLKFIDSILVYFQSCLAGSIFYISRSMRMANFYMMALVDFIDDFCSFLGSLWSCV</sequence>
<evidence type="ECO:0000313" key="1">
    <source>
        <dbReference type="EMBL" id="OOL17011.1"/>
    </source>
</evidence>
<name>A0A1S8GN11_9PROT</name>
<dbReference type="STRING" id="1539051.AL01_09375"/>
<gene>
    <name evidence="1" type="ORF">AL01_09375</name>
</gene>
<accession>A0A1S8GN11</accession>
<dbReference type="AlphaFoldDB" id="A0A1S8GN11"/>